<evidence type="ECO:0000313" key="9">
    <source>
        <dbReference type="EMBL" id="MCY6957162.1"/>
    </source>
</evidence>
<dbReference type="NCBIfam" id="TIGR00842">
    <property type="entry name" value="bcct"/>
    <property type="match status" value="1"/>
</dbReference>
<proteinExistence type="inferred from homology"/>
<keyword evidence="3" id="KW-0813">Transport</keyword>
<accession>A0ABT4D4G5</accession>
<feature type="transmembrane region" description="Helical" evidence="8">
    <location>
        <begin position="12"/>
        <end position="32"/>
    </location>
</feature>
<keyword evidence="7 8" id="KW-0472">Membrane</keyword>
<evidence type="ECO:0000256" key="7">
    <source>
        <dbReference type="ARBA" id="ARBA00023136"/>
    </source>
</evidence>
<feature type="transmembrane region" description="Helical" evidence="8">
    <location>
        <begin position="52"/>
        <end position="70"/>
    </location>
</feature>
<feature type="transmembrane region" description="Helical" evidence="8">
    <location>
        <begin position="232"/>
        <end position="250"/>
    </location>
</feature>
<dbReference type="Gene3D" id="1.20.1250.20">
    <property type="entry name" value="MFS general substrate transporter like domains"/>
    <property type="match status" value="1"/>
</dbReference>
<dbReference type="Pfam" id="PF02028">
    <property type="entry name" value="BCCT"/>
    <property type="match status" value="1"/>
</dbReference>
<evidence type="ECO:0000256" key="6">
    <source>
        <dbReference type="ARBA" id="ARBA00022989"/>
    </source>
</evidence>
<dbReference type="InterPro" id="IPR036259">
    <property type="entry name" value="MFS_trans_sf"/>
</dbReference>
<feature type="transmembrane region" description="Helical" evidence="8">
    <location>
        <begin position="345"/>
        <end position="368"/>
    </location>
</feature>
<evidence type="ECO:0000256" key="3">
    <source>
        <dbReference type="ARBA" id="ARBA00022448"/>
    </source>
</evidence>
<evidence type="ECO:0000256" key="1">
    <source>
        <dbReference type="ARBA" id="ARBA00004651"/>
    </source>
</evidence>
<feature type="transmembrane region" description="Helical" evidence="8">
    <location>
        <begin position="262"/>
        <end position="282"/>
    </location>
</feature>
<comment type="similarity">
    <text evidence="2">Belongs to the BCCT transporter (TC 2.A.15) family.</text>
</comment>
<keyword evidence="6 8" id="KW-1133">Transmembrane helix</keyword>
<evidence type="ECO:0000256" key="5">
    <source>
        <dbReference type="ARBA" id="ARBA00022692"/>
    </source>
</evidence>
<dbReference type="PANTHER" id="PTHR30047">
    <property type="entry name" value="HIGH-AFFINITY CHOLINE TRANSPORT PROTEIN-RELATED"/>
    <property type="match status" value="1"/>
</dbReference>
<keyword evidence="4" id="KW-1003">Cell membrane</keyword>
<reference evidence="9" key="1">
    <citation type="submission" date="2022-12" db="EMBL/GenBank/DDBJ databases">
        <title>Clostridium sp. nov., isolated from industrial wastewater.</title>
        <authorList>
            <person name="Jiayan W."/>
        </authorList>
    </citation>
    <scope>NUCLEOTIDE SEQUENCE</scope>
    <source>
        <strain evidence="9">ZC22-4</strain>
    </source>
</reference>
<comment type="caution">
    <text evidence="9">The sequence shown here is derived from an EMBL/GenBank/DDBJ whole genome shotgun (WGS) entry which is preliminary data.</text>
</comment>
<evidence type="ECO:0000256" key="4">
    <source>
        <dbReference type="ARBA" id="ARBA00022475"/>
    </source>
</evidence>
<sequence>MIGLIDKIKRERVFYISSISLVGILIYAFFNINTFQAGLNKALNFLLNKCYWFYSAVMLSFFIFCVYLIVSKYGKIRLGGDNEKPEYKFISWLAMLFCAGMGMGLVFWSISEPLMHYTNPLKGQPFTEEAKRFALGKSFLHWGTAAWACYAILALILAYMQFRKGKPALMSSALIPLIGEKRAKGWLGNLIDILTIFTTVAGVITSLGLGTLQINAGLNFLFNIPENIKVKLILIVIVTICYMTSAILGINKGIKILSDTNLFIAALVIMLTIVVGPTSHMIENLFIGLGEYGKEILTTNNNIFLHGDWYNKWTLFYWAWWIAWAPPVGIFIARISRGRTIREFLLGVLIVPSLLCFVWFTVFGTMGFNVGSSLALEAVKNTQTTFFIIISKYPLGFLICSLVMILSMIFFVTSADSFTFVLGMLSSNGDLNPKSSKKIIWGIIQGALTVVFLLAGGLEMVQTASVVAAFPFAFVMIFSMISFKKSLKEEEEAVLRDKVVKEVAIGLKQKTME</sequence>
<dbReference type="RefSeq" id="WP_268059519.1">
    <property type="nucleotide sequence ID" value="NZ_JAPQFJ010000001.1"/>
</dbReference>
<dbReference type="PANTHER" id="PTHR30047:SF7">
    <property type="entry name" value="HIGH-AFFINITY CHOLINE TRANSPORT PROTEIN"/>
    <property type="match status" value="1"/>
</dbReference>
<gene>
    <name evidence="9" type="ORF">OW729_00935</name>
</gene>
<protein>
    <submittedName>
        <fullName evidence="9">BCCT family transporter</fullName>
    </submittedName>
</protein>
<feature type="transmembrane region" description="Helical" evidence="8">
    <location>
        <begin position="464"/>
        <end position="483"/>
    </location>
</feature>
<evidence type="ECO:0000256" key="8">
    <source>
        <dbReference type="SAM" id="Phobius"/>
    </source>
</evidence>
<keyword evidence="10" id="KW-1185">Reference proteome</keyword>
<feature type="transmembrane region" description="Helical" evidence="8">
    <location>
        <begin position="190"/>
        <end position="212"/>
    </location>
</feature>
<feature type="transmembrane region" description="Helical" evidence="8">
    <location>
        <begin position="139"/>
        <end position="160"/>
    </location>
</feature>
<keyword evidence="5 8" id="KW-0812">Transmembrane</keyword>
<organism evidence="9 10">
    <name type="scientific">Clostridium brassicae</name>
    <dbReference type="NCBI Taxonomy" id="2999072"/>
    <lineage>
        <taxon>Bacteria</taxon>
        <taxon>Bacillati</taxon>
        <taxon>Bacillota</taxon>
        <taxon>Clostridia</taxon>
        <taxon>Eubacteriales</taxon>
        <taxon>Clostridiaceae</taxon>
        <taxon>Clostridium</taxon>
    </lineage>
</organism>
<feature type="transmembrane region" description="Helical" evidence="8">
    <location>
        <begin position="439"/>
        <end position="458"/>
    </location>
</feature>
<feature type="transmembrane region" description="Helical" evidence="8">
    <location>
        <begin position="315"/>
        <end position="333"/>
    </location>
</feature>
<comment type="subcellular location">
    <subcellularLocation>
        <location evidence="1">Cell membrane</location>
        <topology evidence="1">Multi-pass membrane protein</topology>
    </subcellularLocation>
</comment>
<dbReference type="EMBL" id="JAPQFJ010000001">
    <property type="protein sequence ID" value="MCY6957162.1"/>
    <property type="molecule type" value="Genomic_DNA"/>
</dbReference>
<feature type="transmembrane region" description="Helical" evidence="8">
    <location>
        <begin position="395"/>
        <end position="418"/>
    </location>
</feature>
<name>A0ABT4D4G5_9CLOT</name>
<evidence type="ECO:0000313" key="10">
    <source>
        <dbReference type="Proteomes" id="UP001144612"/>
    </source>
</evidence>
<evidence type="ECO:0000256" key="2">
    <source>
        <dbReference type="ARBA" id="ARBA00005658"/>
    </source>
</evidence>
<dbReference type="Proteomes" id="UP001144612">
    <property type="component" value="Unassembled WGS sequence"/>
</dbReference>
<dbReference type="InterPro" id="IPR000060">
    <property type="entry name" value="BCCT_transptr"/>
</dbReference>
<feature type="transmembrane region" description="Helical" evidence="8">
    <location>
        <begin position="90"/>
        <end position="110"/>
    </location>
</feature>